<dbReference type="Proteomes" id="UP000316621">
    <property type="component" value="Chromosome 3"/>
</dbReference>
<keyword evidence="3" id="KW-1185">Reference proteome</keyword>
<name>A0A4Y7J691_PAPSO</name>
<evidence type="ECO:0000313" key="3">
    <source>
        <dbReference type="Proteomes" id="UP000316621"/>
    </source>
</evidence>
<feature type="region of interest" description="Disordered" evidence="1">
    <location>
        <begin position="275"/>
        <end position="294"/>
    </location>
</feature>
<organism evidence="2 3">
    <name type="scientific">Papaver somniferum</name>
    <name type="common">Opium poppy</name>
    <dbReference type="NCBI Taxonomy" id="3469"/>
    <lineage>
        <taxon>Eukaryota</taxon>
        <taxon>Viridiplantae</taxon>
        <taxon>Streptophyta</taxon>
        <taxon>Embryophyta</taxon>
        <taxon>Tracheophyta</taxon>
        <taxon>Spermatophyta</taxon>
        <taxon>Magnoliopsida</taxon>
        <taxon>Ranunculales</taxon>
        <taxon>Papaveraceae</taxon>
        <taxon>Papaveroideae</taxon>
        <taxon>Papaver</taxon>
    </lineage>
</organism>
<sequence length="294" mass="33290">MTKTRMTCGEKPCSILFSMAPAGHAKDIPILISDDDEMEHDSPSYSPATHSNYHFDANQMTQQPMTATSLNHPTIDDPLNGAIKANGSVTATQSNDHCNANPPINATEEKYPFNADIFIPIPIKRNDNPMTHEDSAILDPFVARGLIDTSMLPVDRGLFDWIDDTCVVLDKVKQCSFEMQALLRRSQILHMQEVTGKDARIAGLCATIAEKNARITKLRDTLVDRNLELYQKEQWLFEEYTRNEKLEMESKDGVGIEEELRITKEKLKEAAEFAYNYDPEDDDYEPEEISSKQE</sequence>
<dbReference type="AlphaFoldDB" id="A0A4Y7J691"/>
<feature type="compositionally biased region" description="Acidic residues" evidence="1">
    <location>
        <begin position="278"/>
        <end position="288"/>
    </location>
</feature>
<proteinExistence type="predicted"/>
<evidence type="ECO:0000256" key="1">
    <source>
        <dbReference type="SAM" id="MobiDB-lite"/>
    </source>
</evidence>
<reference evidence="2 3" key="1">
    <citation type="journal article" date="2018" name="Science">
        <title>The opium poppy genome and morphinan production.</title>
        <authorList>
            <person name="Guo L."/>
            <person name="Winzer T."/>
            <person name="Yang X."/>
            <person name="Li Y."/>
            <person name="Ning Z."/>
            <person name="He Z."/>
            <person name="Teodor R."/>
            <person name="Lu Y."/>
            <person name="Bowser T.A."/>
            <person name="Graham I.A."/>
            <person name="Ye K."/>
        </authorList>
    </citation>
    <scope>NUCLEOTIDE SEQUENCE [LARGE SCALE GENOMIC DNA]</scope>
    <source>
        <strain evidence="3">cv. HN1</strain>
        <tissue evidence="2">Leaves</tissue>
    </source>
</reference>
<dbReference type="Gramene" id="RZC55572">
    <property type="protein sequence ID" value="RZC55572"/>
    <property type="gene ID" value="C5167_014422"/>
</dbReference>
<dbReference type="EMBL" id="CM010717">
    <property type="protein sequence ID" value="RZC55572.1"/>
    <property type="molecule type" value="Genomic_DNA"/>
</dbReference>
<protein>
    <submittedName>
        <fullName evidence="2">Uncharacterized protein</fullName>
    </submittedName>
</protein>
<evidence type="ECO:0000313" key="2">
    <source>
        <dbReference type="EMBL" id="RZC55572.1"/>
    </source>
</evidence>
<gene>
    <name evidence="2" type="ORF">C5167_014422</name>
</gene>
<accession>A0A4Y7J691</accession>